<evidence type="ECO:0000313" key="1">
    <source>
        <dbReference type="EMBL" id="CAG8554949.1"/>
    </source>
</evidence>
<dbReference type="AlphaFoldDB" id="A0A9N9B8K5"/>
<sequence>MSLGGIILLRLCIPMCPISLKHESKPWQDNNIPMTSVWDNVVLVSSIRNLTINSADF</sequence>
<organism evidence="1 2">
    <name type="scientific">Funneliformis caledonium</name>
    <dbReference type="NCBI Taxonomy" id="1117310"/>
    <lineage>
        <taxon>Eukaryota</taxon>
        <taxon>Fungi</taxon>
        <taxon>Fungi incertae sedis</taxon>
        <taxon>Mucoromycota</taxon>
        <taxon>Glomeromycotina</taxon>
        <taxon>Glomeromycetes</taxon>
        <taxon>Glomerales</taxon>
        <taxon>Glomeraceae</taxon>
        <taxon>Funneliformis</taxon>
    </lineage>
</organism>
<name>A0A9N9B8K5_9GLOM</name>
<reference evidence="1" key="1">
    <citation type="submission" date="2021-06" db="EMBL/GenBank/DDBJ databases">
        <authorList>
            <person name="Kallberg Y."/>
            <person name="Tangrot J."/>
            <person name="Rosling A."/>
        </authorList>
    </citation>
    <scope>NUCLEOTIDE SEQUENCE</scope>
    <source>
        <strain evidence="1">UK204</strain>
    </source>
</reference>
<dbReference type="Proteomes" id="UP000789570">
    <property type="component" value="Unassembled WGS sequence"/>
</dbReference>
<gene>
    <name evidence="1" type="ORF">FCALED_LOCUS6310</name>
</gene>
<protein>
    <submittedName>
        <fullName evidence="1">1144_t:CDS:1</fullName>
    </submittedName>
</protein>
<evidence type="ECO:0000313" key="2">
    <source>
        <dbReference type="Proteomes" id="UP000789570"/>
    </source>
</evidence>
<dbReference type="EMBL" id="CAJVPQ010001473">
    <property type="protein sequence ID" value="CAG8554949.1"/>
    <property type="molecule type" value="Genomic_DNA"/>
</dbReference>
<keyword evidence="2" id="KW-1185">Reference proteome</keyword>
<accession>A0A9N9B8K5</accession>
<comment type="caution">
    <text evidence="1">The sequence shown here is derived from an EMBL/GenBank/DDBJ whole genome shotgun (WGS) entry which is preliminary data.</text>
</comment>
<proteinExistence type="predicted"/>